<protein>
    <submittedName>
        <fullName evidence="2">Uncharacterized protein</fullName>
    </submittedName>
</protein>
<reference evidence="2" key="1">
    <citation type="submission" date="2023-10" db="EMBL/GenBank/DDBJ databases">
        <title>Genome assemblies of two species of porcelain crab, Petrolisthes cinctipes and Petrolisthes manimaculis (Anomura: Porcellanidae).</title>
        <authorList>
            <person name="Angst P."/>
        </authorList>
    </citation>
    <scope>NUCLEOTIDE SEQUENCE</scope>
    <source>
        <strain evidence="2">PB745_01</strain>
        <tissue evidence="2">Gill</tissue>
    </source>
</reference>
<evidence type="ECO:0000313" key="3">
    <source>
        <dbReference type="Proteomes" id="UP001286313"/>
    </source>
</evidence>
<gene>
    <name evidence="2" type="ORF">Pcinc_036614</name>
</gene>
<dbReference type="EMBL" id="JAWQEG010005689">
    <property type="protein sequence ID" value="KAK3857113.1"/>
    <property type="molecule type" value="Genomic_DNA"/>
</dbReference>
<evidence type="ECO:0000313" key="2">
    <source>
        <dbReference type="EMBL" id="KAK3857113.1"/>
    </source>
</evidence>
<name>A0AAE1EME4_PETCI</name>
<dbReference type="Proteomes" id="UP001286313">
    <property type="component" value="Unassembled WGS sequence"/>
</dbReference>
<organism evidence="2 3">
    <name type="scientific">Petrolisthes cinctipes</name>
    <name type="common">Flat porcelain crab</name>
    <dbReference type="NCBI Taxonomy" id="88211"/>
    <lineage>
        <taxon>Eukaryota</taxon>
        <taxon>Metazoa</taxon>
        <taxon>Ecdysozoa</taxon>
        <taxon>Arthropoda</taxon>
        <taxon>Crustacea</taxon>
        <taxon>Multicrustacea</taxon>
        <taxon>Malacostraca</taxon>
        <taxon>Eumalacostraca</taxon>
        <taxon>Eucarida</taxon>
        <taxon>Decapoda</taxon>
        <taxon>Pleocyemata</taxon>
        <taxon>Anomura</taxon>
        <taxon>Galatheoidea</taxon>
        <taxon>Porcellanidae</taxon>
        <taxon>Petrolisthes</taxon>
    </lineage>
</organism>
<feature type="compositionally biased region" description="Polar residues" evidence="1">
    <location>
        <begin position="39"/>
        <end position="54"/>
    </location>
</feature>
<keyword evidence="3" id="KW-1185">Reference proteome</keyword>
<accession>A0AAE1EME4</accession>
<dbReference type="AlphaFoldDB" id="A0AAE1EME4"/>
<feature type="compositionally biased region" description="Low complexity" evidence="1">
    <location>
        <begin position="55"/>
        <end position="66"/>
    </location>
</feature>
<sequence>MPRERHLADHTASCQSLSRLCLEDNRQATPLQAGFSVASEPTNSTHQSTHQLNLPTHHPTHQSTHQLNLPTHHPTH</sequence>
<comment type="caution">
    <text evidence="2">The sequence shown here is derived from an EMBL/GenBank/DDBJ whole genome shotgun (WGS) entry which is preliminary data.</text>
</comment>
<evidence type="ECO:0000256" key="1">
    <source>
        <dbReference type="SAM" id="MobiDB-lite"/>
    </source>
</evidence>
<feature type="region of interest" description="Disordered" evidence="1">
    <location>
        <begin position="32"/>
        <end position="76"/>
    </location>
</feature>
<proteinExistence type="predicted"/>